<evidence type="ECO:0000313" key="1">
    <source>
        <dbReference type="Proteomes" id="UP000887564"/>
    </source>
</evidence>
<name>A0A914RRQ4_PAREQ</name>
<protein>
    <submittedName>
        <fullName evidence="2">Uncharacterized protein</fullName>
    </submittedName>
</protein>
<organism evidence="1 2">
    <name type="scientific">Parascaris equorum</name>
    <name type="common">Equine roundworm</name>
    <dbReference type="NCBI Taxonomy" id="6256"/>
    <lineage>
        <taxon>Eukaryota</taxon>
        <taxon>Metazoa</taxon>
        <taxon>Ecdysozoa</taxon>
        <taxon>Nematoda</taxon>
        <taxon>Chromadorea</taxon>
        <taxon>Rhabditida</taxon>
        <taxon>Spirurina</taxon>
        <taxon>Ascaridomorpha</taxon>
        <taxon>Ascaridoidea</taxon>
        <taxon>Ascarididae</taxon>
        <taxon>Parascaris</taxon>
    </lineage>
</organism>
<sequence length="114" mass="13138">MIEVQLRAAQFSITDKQQRLLTDLKHLRTLLYEQVANNSGWLFTQTSSKLFAEAEAMCKVKLDGDYTLLEPPKWSALSNVLEEIRALMKDNDHLSLKGSFLMIWIPHFCINQVV</sequence>
<dbReference type="WBParaSite" id="PEQ_0000918501-mRNA-1">
    <property type="protein sequence ID" value="PEQ_0000918501-mRNA-1"/>
    <property type="gene ID" value="PEQ_0000918501"/>
</dbReference>
<proteinExistence type="predicted"/>
<dbReference type="AlphaFoldDB" id="A0A914RRQ4"/>
<reference evidence="2" key="1">
    <citation type="submission" date="2022-11" db="UniProtKB">
        <authorList>
            <consortium name="WormBaseParasite"/>
        </authorList>
    </citation>
    <scope>IDENTIFICATION</scope>
</reference>
<dbReference type="Proteomes" id="UP000887564">
    <property type="component" value="Unplaced"/>
</dbReference>
<accession>A0A914RRQ4</accession>
<keyword evidence="1" id="KW-1185">Reference proteome</keyword>
<evidence type="ECO:0000313" key="2">
    <source>
        <dbReference type="WBParaSite" id="PEQ_0000918501-mRNA-1"/>
    </source>
</evidence>